<protein>
    <submittedName>
        <fullName evidence="4">Uncharacterized protein LOC132535911</fullName>
    </submittedName>
</protein>
<name>A0ABM3WS85_ERIEU</name>
<dbReference type="InterPro" id="IPR040263">
    <property type="entry name" value="PWP3A_3B_4"/>
</dbReference>
<sequence length="411" mass="43482">MAVGQPHACVMAVSQPHTCLMAIGQPHACLMAVGQPHACLMAIGQPHACVMGEALPPGETQVTSYVAQQFEDYTRSLTTQSQGLEDASLSKEPAFRCPGLAQSCCMQMGGEDRHPTQGTQAGNGARSLVTRVTRDSGCSGVCVAGASGRLSPLELRVGGTPSAQTRLPSVPCALGSEGAEDSHRIPAKRPRARCVLRMPQGPRKAVPSSTPGQGPGGAEQQPEHEERGVQASETQCPGPSGASLLQDRQSSPGSLEAQEVQVDEAGPHRPHPGVIPEERGTERPCPSPAASGKEKETITPPAAALAAQHVLCLWKGQLWPARVLSSPGPSQEGAARGPADLELQILAAGNRVTVRDTDVKALTESYTESITYWLNSKSQRGIPHRQRETHRRALREALDILKERRRAKVGS</sequence>
<dbReference type="GeneID" id="132535911"/>
<evidence type="ECO:0000259" key="2">
    <source>
        <dbReference type="Pfam" id="PF20887"/>
    </source>
</evidence>
<gene>
    <name evidence="4" type="primary">LOC132535911</name>
</gene>
<evidence type="ECO:0000313" key="4">
    <source>
        <dbReference type="RefSeq" id="XP_060039431.1"/>
    </source>
</evidence>
<reference evidence="4" key="1">
    <citation type="submission" date="2025-08" db="UniProtKB">
        <authorList>
            <consortium name="RefSeq"/>
        </authorList>
    </citation>
    <scope>IDENTIFICATION</scope>
</reference>
<proteinExistence type="predicted"/>
<feature type="compositionally biased region" description="Basic residues" evidence="1">
    <location>
        <begin position="185"/>
        <end position="194"/>
    </location>
</feature>
<accession>A0ABM3WS85</accession>
<dbReference type="RefSeq" id="XP_060039431.1">
    <property type="nucleotide sequence ID" value="XM_060183448.1"/>
</dbReference>
<dbReference type="Pfam" id="PF20887">
    <property type="entry name" value="PWP3A-B_N"/>
    <property type="match status" value="1"/>
</dbReference>
<feature type="region of interest" description="Disordered" evidence="1">
    <location>
        <begin position="156"/>
        <end position="300"/>
    </location>
</feature>
<dbReference type="PANTHER" id="PTHR31333:SF2">
    <property type="entry name" value="PWWP DOMAIN-CONTAINING DNA REPAIR FACTOR 4"/>
    <property type="match status" value="1"/>
</dbReference>
<organism evidence="3 4">
    <name type="scientific">Erinaceus europaeus</name>
    <name type="common">Western European hedgehog</name>
    <dbReference type="NCBI Taxonomy" id="9365"/>
    <lineage>
        <taxon>Eukaryota</taxon>
        <taxon>Metazoa</taxon>
        <taxon>Chordata</taxon>
        <taxon>Craniata</taxon>
        <taxon>Vertebrata</taxon>
        <taxon>Euteleostomi</taxon>
        <taxon>Mammalia</taxon>
        <taxon>Eutheria</taxon>
        <taxon>Laurasiatheria</taxon>
        <taxon>Eulipotyphla</taxon>
        <taxon>Erinaceidae</taxon>
        <taxon>Erinaceinae</taxon>
        <taxon>Erinaceus</taxon>
    </lineage>
</organism>
<keyword evidence="3" id="KW-1185">Reference proteome</keyword>
<evidence type="ECO:0000256" key="1">
    <source>
        <dbReference type="SAM" id="MobiDB-lite"/>
    </source>
</evidence>
<dbReference type="Proteomes" id="UP001652624">
    <property type="component" value="Chromosome X"/>
</dbReference>
<dbReference type="InterPro" id="IPR048765">
    <property type="entry name" value="PWP3A_3B_4_N"/>
</dbReference>
<evidence type="ECO:0000313" key="3">
    <source>
        <dbReference type="Proteomes" id="UP001652624"/>
    </source>
</evidence>
<dbReference type="PANTHER" id="PTHR31333">
    <property type="entry name" value="PWWP DOMAIN-CONTAINING DNA REPAIR FACTOR 3 FAMILY MEMBER"/>
    <property type="match status" value="1"/>
</dbReference>
<feature type="domain" description="PWWP" evidence="2">
    <location>
        <begin position="310"/>
        <end position="403"/>
    </location>
</feature>